<dbReference type="SUPFAM" id="SSF81301">
    <property type="entry name" value="Nucleotidyltransferase"/>
    <property type="match status" value="1"/>
</dbReference>
<evidence type="ECO:0008006" key="6">
    <source>
        <dbReference type="Google" id="ProtNLM"/>
    </source>
</evidence>
<evidence type="ECO:0000313" key="4">
    <source>
        <dbReference type="EnsemblPlants" id="QL08p064669:mrna"/>
    </source>
</evidence>
<dbReference type="InterPro" id="IPR054708">
    <property type="entry name" value="MTPAP-like_central"/>
</dbReference>
<dbReference type="InParanoid" id="A0A7N2MFY3"/>
<evidence type="ECO:0000259" key="3">
    <source>
        <dbReference type="Pfam" id="PF26180"/>
    </source>
</evidence>
<dbReference type="FunCoup" id="A0A7N2MFY3">
    <property type="interactions" value="8"/>
</dbReference>
<dbReference type="InterPro" id="IPR043519">
    <property type="entry name" value="NT_sf"/>
</dbReference>
<dbReference type="GeneID" id="115957787"/>
<feature type="region of interest" description="Disordered" evidence="1">
    <location>
        <begin position="1"/>
        <end position="23"/>
    </location>
</feature>
<dbReference type="OMA" id="TMPIDGE"/>
<dbReference type="InterPro" id="IPR058921">
    <property type="entry name" value="PAP/OAS1-rel"/>
</dbReference>
<name>A0A7N2MFY3_QUELO</name>
<dbReference type="OrthoDB" id="273917at2759"/>
<sequence>MEDFQETLSTISSLPSSSSLPNPDPLSIDGEIWLMAEKRTREILCAIQPTVDSEKARKEVIDYVRRLIQRYYATEVFPFGSVPLKTYLPDGDIDLTVISDQNVEEDLARGVCSILEGGDKDSKFQVKDVQYICAQVKVVKCNVKNIAVDISFNQLAGLSSLCFLEQVDQIIGRDHLFKRSIILIKAWCYYEARILGAHHGLFSAYALETLVLCIINRYHSSIRGPLEVLYRFLVYFSTFDWDSYCVSVSGPLTISLPGIGAGTTEDNRDELLLTEVFLRNCREIFSVPIRAHETRIHEFPIKHLNIVDPLKDNNNLGRSVSKGNFYRIRCALSYGAQKLREVLMLPGESMGEGLENFFTTILDRNGRGLRPDIQVPIPTFGTGRSQISDLSGDYDSYYGDLQYSQQYHDYTLSIPGQSGSPSLLSQVWNKTRWESMAQSWQHNWNLFSQRGTEVYYPRLPFHRHDASQLAAAIFPFEDMKNSRGTGTYIPNVTHNSYRDIPRVRGRYSKHRTQDFMRSPKRIDRIEVPSVADKGANGCCFNLSNEEFPLLASSRRPPPSEMDQTGQLTDLNLSHEEFPLQAGIQKSPPSEVDPSGQLFDHNLSHEEFPLLAGIQKPPPSEMGQTGQLIDQIEVPSVTDKVENGCCLNLSLEEFPLLTGIRKSPPSKMNQSGQLTVKSPEAKDCSPSGSIRFGTHRCSPSPLKLPLQVMSKQADSSMSSISDLMPVNPTMGMQRQQQFWESNDNLILMHRYHLKDDEEFPPLTT</sequence>
<organism evidence="4 5">
    <name type="scientific">Quercus lobata</name>
    <name type="common">Valley oak</name>
    <dbReference type="NCBI Taxonomy" id="97700"/>
    <lineage>
        <taxon>Eukaryota</taxon>
        <taxon>Viridiplantae</taxon>
        <taxon>Streptophyta</taxon>
        <taxon>Embryophyta</taxon>
        <taxon>Tracheophyta</taxon>
        <taxon>Spermatophyta</taxon>
        <taxon>Magnoliopsida</taxon>
        <taxon>eudicotyledons</taxon>
        <taxon>Gunneridae</taxon>
        <taxon>Pentapetalae</taxon>
        <taxon>rosids</taxon>
        <taxon>fabids</taxon>
        <taxon>Fagales</taxon>
        <taxon>Fagaceae</taxon>
        <taxon>Quercus</taxon>
    </lineage>
</organism>
<feature type="compositionally biased region" description="Polar residues" evidence="1">
    <location>
        <begin position="665"/>
        <end position="675"/>
    </location>
</feature>
<dbReference type="Pfam" id="PF22600">
    <property type="entry name" value="MTPAP-like_central"/>
    <property type="match status" value="1"/>
</dbReference>
<dbReference type="CDD" id="cd05402">
    <property type="entry name" value="NT_PAP_TUTase"/>
    <property type="match status" value="1"/>
</dbReference>
<feature type="domain" description="Poly(A) RNA polymerase mitochondrial-like central palm" evidence="2">
    <location>
        <begin position="39"/>
        <end position="160"/>
    </location>
</feature>
<feature type="region of interest" description="Disordered" evidence="1">
    <location>
        <begin position="661"/>
        <end position="685"/>
    </location>
</feature>
<keyword evidence="5" id="KW-1185">Reference proteome</keyword>
<evidence type="ECO:0000256" key="1">
    <source>
        <dbReference type="SAM" id="MobiDB-lite"/>
    </source>
</evidence>
<dbReference type="Proteomes" id="UP000594261">
    <property type="component" value="Chromosome 8"/>
</dbReference>
<gene>
    <name evidence="4" type="primary">LOC115957787</name>
</gene>
<dbReference type="Gene3D" id="3.30.460.10">
    <property type="entry name" value="Beta Polymerase, domain 2"/>
    <property type="match status" value="1"/>
</dbReference>
<evidence type="ECO:0000313" key="5">
    <source>
        <dbReference type="Proteomes" id="UP000594261"/>
    </source>
</evidence>
<dbReference type="EnsemblPlants" id="QL08p064669:mrna">
    <property type="protein sequence ID" value="QL08p064669:mrna"/>
    <property type="gene ID" value="QL08p064669"/>
</dbReference>
<dbReference type="SUPFAM" id="SSF81631">
    <property type="entry name" value="PAP/OAS1 substrate-binding domain"/>
    <property type="match status" value="1"/>
</dbReference>
<dbReference type="Pfam" id="PF26180">
    <property type="entry name" value="PAP-OAS1"/>
    <property type="match status" value="1"/>
</dbReference>
<dbReference type="Gramene" id="QL08p064669:mrna">
    <property type="protein sequence ID" value="QL08p064669:mrna"/>
    <property type="gene ID" value="QL08p064669"/>
</dbReference>
<dbReference type="PANTHER" id="PTHR45979:SF6">
    <property type="entry name" value="NUCLEOTIDYLTRANSFERASE DOMAIN PROTEIN"/>
    <property type="match status" value="1"/>
</dbReference>
<proteinExistence type="predicted"/>
<protein>
    <recommendedName>
        <fullName evidence="6">Polymerase nucleotidyl transferase domain-containing protein</fullName>
    </recommendedName>
</protein>
<accession>A0A7N2MFY3</accession>
<feature type="compositionally biased region" description="Low complexity" evidence="1">
    <location>
        <begin position="7"/>
        <end position="23"/>
    </location>
</feature>
<dbReference type="EMBL" id="LRBV02000008">
    <property type="status" value="NOT_ANNOTATED_CDS"/>
    <property type="molecule type" value="Genomic_DNA"/>
</dbReference>
<feature type="domain" description="PAP/OAS1 substrate-binding-related" evidence="3">
    <location>
        <begin position="171"/>
        <end position="360"/>
    </location>
</feature>
<dbReference type="InterPro" id="IPR058920">
    <property type="entry name" value="PAP-OAS1-bd-rel"/>
</dbReference>
<dbReference type="PANTHER" id="PTHR45979">
    <property type="entry name" value="PAP/OAS1 SUBSTRATE-BINDING DOMAIN SUPERFAMILY"/>
    <property type="match status" value="1"/>
</dbReference>
<dbReference type="RefSeq" id="XP_030931970.1">
    <property type="nucleotide sequence ID" value="XM_031076110.1"/>
</dbReference>
<reference evidence="4" key="2">
    <citation type="submission" date="2021-01" db="UniProtKB">
        <authorList>
            <consortium name="EnsemblPlants"/>
        </authorList>
    </citation>
    <scope>IDENTIFICATION</scope>
</reference>
<dbReference type="Gene3D" id="1.10.1410.10">
    <property type="match status" value="1"/>
</dbReference>
<dbReference type="KEGG" id="qlo:115957787"/>
<evidence type="ECO:0000259" key="2">
    <source>
        <dbReference type="Pfam" id="PF22600"/>
    </source>
</evidence>
<reference evidence="4 5" key="1">
    <citation type="journal article" date="2016" name="G3 (Bethesda)">
        <title>First Draft Assembly and Annotation of the Genome of a California Endemic Oak Quercus lobata Nee (Fagaceae).</title>
        <authorList>
            <person name="Sork V.L."/>
            <person name="Fitz-Gibbon S.T."/>
            <person name="Puiu D."/>
            <person name="Crepeau M."/>
            <person name="Gugger P.F."/>
            <person name="Sherman R."/>
            <person name="Stevens K."/>
            <person name="Langley C.H."/>
            <person name="Pellegrini M."/>
            <person name="Salzberg S.L."/>
        </authorList>
    </citation>
    <scope>NUCLEOTIDE SEQUENCE [LARGE SCALE GENOMIC DNA]</scope>
    <source>
        <strain evidence="4 5">cv. SW786</strain>
    </source>
</reference>
<dbReference type="AlphaFoldDB" id="A0A7N2MFY3"/>